<keyword evidence="5 6" id="KW-0413">Isomerase</keyword>
<comment type="subcellular location">
    <subcellularLocation>
        <location evidence="6">Cytoplasm</location>
    </subcellularLocation>
</comment>
<dbReference type="InterPro" id="IPR024052">
    <property type="entry name" value="Phosphopentomutase_DeoB_cap_sf"/>
</dbReference>
<evidence type="ECO:0000259" key="8">
    <source>
        <dbReference type="Pfam" id="PF01676"/>
    </source>
</evidence>
<dbReference type="Gene3D" id="3.30.70.1250">
    <property type="entry name" value="Phosphopentomutase"/>
    <property type="match status" value="1"/>
</dbReference>
<reference evidence="9" key="1">
    <citation type="submission" date="2015-09" db="EMBL/GenBank/DDBJ databases">
        <authorList>
            <consortium name="Pathogen Informatics"/>
        </authorList>
    </citation>
    <scope>NUCLEOTIDE SEQUENCE</scope>
    <source>
        <strain evidence="9">2789STDY5834896</strain>
    </source>
</reference>
<dbReference type="PANTHER" id="PTHR21110:SF0">
    <property type="entry name" value="PHOSPHOPENTOMUTASE"/>
    <property type="match status" value="1"/>
</dbReference>
<dbReference type="GO" id="GO:0006015">
    <property type="term" value="P:5-phosphoribose 1-diphosphate biosynthetic process"/>
    <property type="evidence" value="ECO:0007669"/>
    <property type="project" value="UniProtKB-UniPathway"/>
</dbReference>
<evidence type="ECO:0000256" key="4">
    <source>
        <dbReference type="ARBA" id="ARBA00023211"/>
    </source>
</evidence>
<dbReference type="EC" id="5.4.2.7" evidence="6 7"/>
<dbReference type="GO" id="GO:0008973">
    <property type="term" value="F:phosphopentomutase activity"/>
    <property type="evidence" value="ECO:0007669"/>
    <property type="project" value="UniProtKB-UniRule"/>
</dbReference>
<proteinExistence type="inferred from homology"/>
<dbReference type="UniPathway" id="UPA00087">
    <property type="reaction ID" value="UER00173"/>
</dbReference>
<keyword evidence="3 6" id="KW-0479">Metal-binding</keyword>
<gene>
    <name evidence="6 9" type="primary">deoB</name>
    <name evidence="9" type="ORF">SAMEA3545359_00225</name>
</gene>
<dbReference type="GO" id="GO:0009117">
    <property type="term" value="P:nucleotide metabolic process"/>
    <property type="evidence" value="ECO:0007669"/>
    <property type="project" value="UniProtKB-UniRule"/>
</dbReference>
<dbReference type="SUPFAM" id="SSF53649">
    <property type="entry name" value="Alkaline phosphatase-like"/>
    <property type="match status" value="1"/>
</dbReference>
<dbReference type="InterPro" id="IPR010045">
    <property type="entry name" value="DeoB"/>
</dbReference>
<dbReference type="GO" id="GO:0006018">
    <property type="term" value="P:2-deoxyribose 1-phosphate catabolic process"/>
    <property type="evidence" value="ECO:0007669"/>
    <property type="project" value="UniProtKB-UniRule"/>
</dbReference>
<dbReference type="AlphaFoldDB" id="A0A1C6G478"/>
<evidence type="ECO:0000256" key="2">
    <source>
        <dbReference type="ARBA" id="ARBA00022490"/>
    </source>
</evidence>
<comment type="cofactor">
    <cofactor evidence="6">
        <name>Mn(2+)</name>
        <dbReference type="ChEBI" id="CHEBI:29035"/>
    </cofactor>
    <text evidence="6">Binds 2 manganese ions.</text>
</comment>
<dbReference type="EMBL" id="FMHG01000001">
    <property type="protein sequence ID" value="SCJ40141.1"/>
    <property type="molecule type" value="Genomic_DNA"/>
</dbReference>
<accession>A0A1C6G478</accession>
<evidence type="ECO:0000313" key="9">
    <source>
        <dbReference type="EMBL" id="SCJ40141.1"/>
    </source>
</evidence>
<sequence length="391" mass="42690">MAKRAFMIVLDSFGIGAEPDADKFGDVGSNTLGAIAKSDKFDTPNLQKMGFFNIEGVTCGEKAAAPIASFARLQERSNGKDTTIGHWEIAGVSSAKALPTYPNGFPREILDKFEAATGRKVLCNLPYSGTKVLDDYGKQHLETGDLIVYTSADSVFQIAAHEDLVPVEKLYEYCEIARNILTGDHAVGRVIARPFVGEPGNFTRTSRRHDYSIKPPRKTVLDYAKEAGLETIAVGKINDIYDGQGITDTTRSVSNNDGMEKFTALLDRDFNGIAFLNLVDFDMVYGHRRNIDGYAQAATDFDRGLTAFLPKMKEDDILIITADHGCDPSYTKHTDHTREYVPMIIYGAHIKGGVDLGTEPTFATIAATVADYLGVDAPDIEGESVLPKVLK</sequence>
<comment type="similarity">
    <text evidence="1 6">Belongs to the phosphopentomutase family.</text>
</comment>
<evidence type="ECO:0000256" key="7">
    <source>
        <dbReference type="NCBIfam" id="TIGR01696"/>
    </source>
</evidence>
<dbReference type="GO" id="GO:0000287">
    <property type="term" value="F:magnesium ion binding"/>
    <property type="evidence" value="ECO:0007669"/>
    <property type="project" value="UniProtKB-UniRule"/>
</dbReference>
<dbReference type="NCBIfam" id="TIGR01696">
    <property type="entry name" value="deoB"/>
    <property type="match status" value="1"/>
</dbReference>
<keyword evidence="2 6" id="KW-0963">Cytoplasm</keyword>
<dbReference type="InterPro" id="IPR017850">
    <property type="entry name" value="Alkaline_phosphatase_core_sf"/>
</dbReference>
<dbReference type="NCBIfam" id="NF003766">
    <property type="entry name" value="PRK05362.1"/>
    <property type="match status" value="1"/>
</dbReference>
<evidence type="ECO:0000256" key="1">
    <source>
        <dbReference type="ARBA" id="ARBA00010373"/>
    </source>
</evidence>
<dbReference type="PANTHER" id="PTHR21110">
    <property type="entry name" value="PHOSPHOPENTOMUTASE"/>
    <property type="match status" value="1"/>
</dbReference>
<feature type="binding site" evidence="6">
    <location>
        <position position="324"/>
    </location>
    <ligand>
        <name>Mn(2+)</name>
        <dbReference type="ChEBI" id="CHEBI:29035"/>
        <label>1</label>
    </ligand>
</feature>
<comment type="catalytic activity">
    <reaction evidence="6">
        <text>2-deoxy-alpha-D-ribose 1-phosphate = 2-deoxy-D-ribose 5-phosphate</text>
        <dbReference type="Rhea" id="RHEA:27658"/>
        <dbReference type="ChEBI" id="CHEBI:57259"/>
        <dbReference type="ChEBI" id="CHEBI:62877"/>
        <dbReference type="EC" id="5.4.2.7"/>
    </reaction>
</comment>
<dbReference type="Gene3D" id="3.40.720.10">
    <property type="entry name" value="Alkaline Phosphatase, subunit A"/>
    <property type="match status" value="1"/>
</dbReference>
<dbReference type="FunFam" id="3.30.70.1250:FF:000001">
    <property type="entry name" value="Phosphopentomutase"/>
    <property type="match status" value="1"/>
</dbReference>
<protein>
    <recommendedName>
        <fullName evidence="6 7">Phosphopentomutase</fullName>
        <ecNumber evidence="6 7">5.4.2.7</ecNumber>
    </recommendedName>
    <alternativeName>
        <fullName evidence="6">Phosphodeoxyribomutase</fullName>
    </alternativeName>
</protein>
<feature type="binding site" evidence="6">
    <location>
        <position position="11"/>
    </location>
    <ligand>
        <name>Mn(2+)</name>
        <dbReference type="ChEBI" id="CHEBI:29035"/>
        <label>1</label>
    </ligand>
</feature>
<feature type="binding site" evidence="6">
    <location>
        <position position="323"/>
    </location>
    <ligand>
        <name>Mn(2+)</name>
        <dbReference type="ChEBI" id="CHEBI:29035"/>
        <label>1</label>
    </ligand>
</feature>
<feature type="binding site" evidence="6">
    <location>
        <position position="336"/>
    </location>
    <ligand>
        <name>Mn(2+)</name>
        <dbReference type="ChEBI" id="CHEBI:29035"/>
        <label>2</label>
    </ligand>
</feature>
<dbReference type="SUPFAM" id="SSF143856">
    <property type="entry name" value="DeoB insert domain-like"/>
    <property type="match status" value="1"/>
</dbReference>
<feature type="binding site" evidence="6">
    <location>
        <position position="287"/>
    </location>
    <ligand>
        <name>Mn(2+)</name>
        <dbReference type="ChEBI" id="CHEBI:29035"/>
        <label>2</label>
    </ligand>
</feature>
<dbReference type="InterPro" id="IPR006124">
    <property type="entry name" value="Metalloenzyme"/>
</dbReference>
<name>A0A1C6G478_9FIRM</name>
<dbReference type="Pfam" id="PF01676">
    <property type="entry name" value="Metalloenzyme"/>
    <property type="match status" value="1"/>
</dbReference>
<evidence type="ECO:0000256" key="6">
    <source>
        <dbReference type="HAMAP-Rule" id="MF_00740"/>
    </source>
</evidence>
<dbReference type="GO" id="GO:0005829">
    <property type="term" value="C:cytosol"/>
    <property type="evidence" value="ECO:0007669"/>
    <property type="project" value="TreeGrafter"/>
</dbReference>
<keyword evidence="4 6" id="KW-0464">Manganese</keyword>
<dbReference type="PIRSF" id="PIRSF001491">
    <property type="entry name" value="Ppentomutase"/>
    <property type="match status" value="1"/>
</dbReference>
<feature type="domain" description="Metalloenzyme" evidence="8">
    <location>
        <begin position="3"/>
        <end position="376"/>
    </location>
</feature>
<dbReference type="GO" id="GO:0030145">
    <property type="term" value="F:manganese ion binding"/>
    <property type="evidence" value="ECO:0007669"/>
    <property type="project" value="UniProtKB-UniRule"/>
</dbReference>
<evidence type="ECO:0000256" key="3">
    <source>
        <dbReference type="ARBA" id="ARBA00022723"/>
    </source>
</evidence>
<organism evidence="9">
    <name type="scientific">uncultured Anaerotruncus sp</name>
    <dbReference type="NCBI Taxonomy" id="905011"/>
    <lineage>
        <taxon>Bacteria</taxon>
        <taxon>Bacillati</taxon>
        <taxon>Bacillota</taxon>
        <taxon>Clostridia</taxon>
        <taxon>Eubacteriales</taxon>
        <taxon>Oscillospiraceae</taxon>
        <taxon>Anaerotruncus</taxon>
        <taxon>environmental samples</taxon>
    </lineage>
</organism>
<dbReference type="HAMAP" id="MF_00740">
    <property type="entry name" value="Phosphopentomut"/>
    <property type="match status" value="1"/>
</dbReference>
<feature type="binding site" evidence="6">
    <location>
        <position position="282"/>
    </location>
    <ligand>
        <name>Mn(2+)</name>
        <dbReference type="ChEBI" id="CHEBI:29035"/>
        <label>2</label>
    </ligand>
</feature>
<comment type="function">
    <text evidence="6">Isomerase that catalyzes the conversion of deoxy-ribose 1-phosphate (dRib-1-P) and ribose 1-phosphate (Rib-1-P) to deoxy-ribose 5-phosphate (dRib-5-P) and ribose 5-phosphate (Rib-5-P), respectively.</text>
</comment>
<dbReference type="GO" id="GO:0043094">
    <property type="term" value="P:metabolic compound salvage"/>
    <property type="evidence" value="ECO:0007669"/>
    <property type="project" value="UniProtKB-UniRule"/>
</dbReference>
<evidence type="ECO:0000256" key="5">
    <source>
        <dbReference type="ARBA" id="ARBA00023235"/>
    </source>
</evidence>
<comment type="pathway">
    <text evidence="6">Carbohydrate degradation; 2-deoxy-D-ribose 1-phosphate degradation; D-glyceraldehyde 3-phosphate and acetaldehyde from 2-deoxy-alpha-D-ribose 1-phosphate: step 1/2.</text>
</comment>
<comment type="catalytic activity">
    <reaction evidence="6">
        <text>alpha-D-ribose 1-phosphate = D-ribose 5-phosphate</text>
        <dbReference type="Rhea" id="RHEA:18793"/>
        <dbReference type="ChEBI" id="CHEBI:57720"/>
        <dbReference type="ChEBI" id="CHEBI:78346"/>
        <dbReference type="EC" id="5.4.2.7"/>
    </reaction>
</comment>
<dbReference type="CDD" id="cd16009">
    <property type="entry name" value="PPM"/>
    <property type="match status" value="1"/>
</dbReference>